<proteinExistence type="predicted"/>
<gene>
    <name evidence="2" type="ORF">ENUP19_0301G0003</name>
</gene>
<dbReference type="Proteomes" id="UP001628156">
    <property type="component" value="Unassembled WGS sequence"/>
</dbReference>
<evidence type="ECO:0008006" key="4">
    <source>
        <dbReference type="Google" id="ProtNLM"/>
    </source>
</evidence>
<keyword evidence="3" id="KW-1185">Reference proteome</keyword>
<feature type="coiled-coil region" evidence="1">
    <location>
        <begin position="5"/>
        <end position="32"/>
    </location>
</feature>
<evidence type="ECO:0000313" key="2">
    <source>
        <dbReference type="EMBL" id="GAB1226671.1"/>
    </source>
</evidence>
<keyword evidence="1" id="KW-0175">Coiled coil</keyword>
<organism evidence="2 3">
    <name type="scientific">Entamoeba nuttalli</name>
    <dbReference type="NCBI Taxonomy" id="412467"/>
    <lineage>
        <taxon>Eukaryota</taxon>
        <taxon>Amoebozoa</taxon>
        <taxon>Evosea</taxon>
        <taxon>Archamoebae</taxon>
        <taxon>Mastigamoebida</taxon>
        <taxon>Entamoebidae</taxon>
        <taxon>Entamoeba</taxon>
    </lineage>
</organism>
<reference evidence="2 3" key="1">
    <citation type="journal article" date="2019" name="PLoS Negl. Trop. Dis.">
        <title>Whole genome sequencing of Entamoeba nuttalli reveals mammalian host-related molecular signatures and a novel octapeptide-repeat surface protein.</title>
        <authorList>
            <person name="Tanaka M."/>
            <person name="Makiuchi T."/>
            <person name="Komiyama T."/>
            <person name="Shiina T."/>
            <person name="Osaki K."/>
            <person name="Tachibana H."/>
        </authorList>
    </citation>
    <scope>NUCLEOTIDE SEQUENCE [LARGE SCALE GENOMIC DNA]</scope>
    <source>
        <strain evidence="2 3">P19-061405</strain>
    </source>
</reference>
<evidence type="ECO:0000256" key="1">
    <source>
        <dbReference type="SAM" id="Coils"/>
    </source>
</evidence>
<dbReference type="EMBL" id="BAAFRS010000301">
    <property type="protein sequence ID" value="GAB1226671.1"/>
    <property type="molecule type" value="Genomic_DNA"/>
</dbReference>
<sequence length="224" mass="26701">MNPFNKLLKERIEQTEEETHEEEIKKQHEENVCMKYLKRKQTEKEYEIYQQLTLIALLNVYCTFKLKRLPKQTNRTLFVPRVICLVFNEQIIDVETLATNSCKQIFKSDVEEGIQINTAQKRYDKNIKTFISNFLIDTALELGFTFDSKMTRLSGRTLRFERVHCIKRGKELAINRNGMKTIGNKMYRYMIEHYHDLPDVVFEQNDTEIKKIVDFSIQCVDVKQ</sequence>
<name>A0ABQ0DUZ6_9EUKA</name>
<comment type="caution">
    <text evidence="2">The sequence shown here is derived from an EMBL/GenBank/DDBJ whole genome shotgun (WGS) entry which is preliminary data.</text>
</comment>
<evidence type="ECO:0000313" key="3">
    <source>
        <dbReference type="Proteomes" id="UP001628156"/>
    </source>
</evidence>
<accession>A0ABQ0DUZ6</accession>
<protein>
    <recommendedName>
        <fullName evidence="4">TATA-binding protein-associated phosphoprotein</fullName>
    </recommendedName>
</protein>